<evidence type="ECO:0000256" key="1">
    <source>
        <dbReference type="SAM" id="MobiDB-lite"/>
    </source>
</evidence>
<protein>
    <submittedName>
        <fullName evidence="2">Uncharacterized protein</fullName>
    </submittedName>
</protein>
<feature type="region of interest" description="Disordered" evidence="1">
    <location>
        <begin position="126"/>
        <end position="153"/>
    </location>
</feature>
<dbReference type="Proteomes" id="UP000837857">
    <property type="component" value="Chromosome 7"/>
</dbReference>
<gene>
    <name evidence="2" type="ORF">IPOD504_LOCUS15437</name>
</gene>
<dbReference type="EMBL" id="OW152819">
    <property type="protein sequence ID" value="CAH2073005.1"/>
    <property type="molecule type" value="Genomic_DNA"/>
</dbReference>
<proteinExistence type="predicted"/>
<feature type="non-terminal residue" evidence="2">
    <location>
        <position position="185"/>
    </location>
</feature>
<evidence type="ECO:0000313" key="2">
    <source>
        <dbReference type="EMBL" id="CAH2073005.1"/>
    </source>
</evidence>
<accession>A0ABN8IZM8</accession>
<feature type="compositionally biased region" description="Basic and acidic residues" evidence="1">
    <location>
        <begin position="132"/>
        <end position="148"/>
    </location>
</feature>
<keyword evidence="3" id="KW-1185">Reference proteome</keyword>
<reference evidence="2" key="1">
    <citation type="submission" date="2022-03" db="EMBL/GenBank/DDBJ databases">
        <authorList>
            <person name="Martin H S."/>
        </authorList>
    </citation>
    <scope>NUCLEOTIDE SEQUENCE</scope>
</reference>
<evidence type="ECO:0000313" key="3">
    <source>
        <dbReference type="Proteomes" id="UP000837857"/>
    </source>
</evidence>
<organism evidence="2 3">
    <name type="scientific">Iphiclides podalirius</name>
    <name type="common">scarce swallowtail</name>
    <dbReference type="NCBI Taxonomy" id="110791"/>
    <lineage>
        <taxon>Eukaryota</taxon>
        <taxon>Metazoa</taxon>
        <taxon>Ecdysozoa</taxon>
        <taxon>Arthropoda</taxon>
        <taxon>Hexapoda</taxon>
        <taxon>Insecta</taxon>
        <taxon>Pterygota</taxon>
        <taxon>Neoptera</taxon>
        <taxon>Endopterygota</taxon>
        <taxon>Lepidoptera</taxon>
        <taxon>Glossata</taxon>
        <taxon>Ditrysia</taxon>
        <taxon>Papilionoidea</taxon>
        <taxon>Papilionidae</taxon>
        <taxon>Papilioninae</taxon>
        <taxon>Iphiclides</taxon>
    </lineage>
</organism>
<name>A0ABN8IZM8_9NEOP</name>
<sequence>MGVYYRALSKEWSAVAVRRRNNKKPAHPPAVCAAFVADNPSRQRVASAFPVPLASCREKCRVTRHVHSPVYSVTLRMVGALNMYCEGNSKMKGKQMNWRRVPRPNKDTSKEPRMHLIAAVADVHRLSGGGHPRGEKKALKTESQRRLSDGPIRPRSALDYERRCIRPSRVVATQKIFLIYMIEQI</sequence>